<dbReference type="PANTHER" id="PTHR36435:SF1">
    <property type="entry name" value="CAAX AMINO TERMINAL PROTEASE FAMILY PROTEIN"/>
    <property type="match status" value="1"/>
</dbReference>
<keyword evidence="3" id="KW-0482">Metalloprotease</keyword>
<dbReference type="GO" id="GO:0006508">
    <property type="term" value="P:proteolysis"/>
    <property type="evidence" value="ECO:0007669"/>
    <property type="project" value="UniProtKB-KW"/>
</dbReference>
<dbReference type="Pfam" id="PF02517">
    <property type="entry name" value="Rce1-like"/>
    <property type="match status" value="1"/>
</dbReference>
<keyword evidence="3" id="KW-0378">Hydrolase</keyword>
<feature type="transmembrane region" description="Helical" evidence="1">
    <location>
        <begin position="232"/>
        <end position="250"/>
    </location>
</feature>
<evidence type="ECO:0000313" key="3">
    <source>
        <dbReference type="EMBL" id="TXS90777.1"/>
    </source>
</evidence>
<sequence>MKPKQNLPVISFIVLTVWLAIVLGGEILQAGKGSLDEMASKQFVIALFVAPIFLLAVIALFKWDWQAIGFKTAQDWKLLWLPGLFVLGFIGMAVVTGLPPTATIVIVLVNSMLVGISEELMFRGILFRNLMQTSMGTWAAIWVVSIVFGLVHSLNGFMTGDFIAASAQALAAMMSGIWLHAIRLRTTSLYPAMIIHGLWDFALFLVAAAVVAGGVAGGSSNEIADPNMLEQILLPALMPLPLFVYGLWLLRGIGRKTKAQVLA</sequence>
<keyword evidence="1" id="KW-1133">Transmembrane helix</keyword>
<feature type="domain" description="CAAX prenyl protease 2/Lysostaphin resistance protein A-like" evidence="2">
    <location>
        <begin position="102"/>
        <end position="201"/>
    </location>
</feature>
<dbReference type="InterPro" id="IPR003675">
    <property type="entry name" value="Rce1/LyrA-like_dom"/>
</dbReference>
<dbReference type="GO" id="GO:0008237">
    <property type="term" value="F:metallopeptidase activity"/>
    <property type="evidence" value="ECO:0007669"/>
    <property type="project" value="UniProtKB-KW"/>
</dbReference>
<dbReference type="PANTHER" id="PTHR36435">
    <property type="entry name" value="SLR1288 PROTEIN"/>
    <property type="match status" value="1"/>
</dbReference>
<feature type="transmembrane region" description="Helical" evidence="1">
    <location>
        <begin position="104"/>
        <end position="126"/>
    </location>
</feature>
<feature type="transmembrane region" description="Helical" evidence="1">
    <location>
        <begin position="189"/>
        <end position="212"/>
    </location>
</feature>
<dbReference type="RefSeq" id="WP_148069775.1">
    <property type="nucleotide sequence ID" value="NZ_VRZA01000007.1"/>
</dbReference>
<comment type="caution">
    <text evidence="3">The sequence shown here is derived from an EMBL/GenBank/DDBJ whole genome shotgun (WGS) entry which is preliminary data.</text>
</comment>
<proteinExistence type="predicted"/>
<dbReference type="Proteomes" id="UP000321039">
    <property type="component" value="Unassembled WGS sequence"/>
</dbReference>
<evidence type="ECO:0000256" key="1">
    <source>
        <dbReference type="SAM" id="Phobius"/>
    </source>
</evidence>
<organism evidence="3 4">
    <name type="scientific">Parahaliea maris</name>
    <dbReference type="NCBI Taxonomy" id="2716870"/>
    <lineage>
        <taxon>Bacteria</taxon>
        <taxon>Pseudomonadati</taxon>
        <taxon>Pseudomonadota</taxon>
        <taxon>Gammaproteobacteria</taxon>
        <taxon>Cellvibrionales</taxon>
        <taxon>Halieaceae</taxon>
        <taxon>Parahaliea</taxon>
    </lineage>
</organism>
<evidence type="ECO:0000259" key="2">
    <source>
        <dbReference type="Pfam" id="PF02517"/>
    </source>
</evidence>
<reference evidence="3 4" key="1">
    <citation type="submission" date="2019-08" db="EMBL/GenBank/DDBJ databases">
        <title>Parahaliea maris sp. nov., isolated from the surface seawater.</title>
        <authorList>
            <person name="Liu Y."/>
        </authorList>
    </citation>
    <scope>NUCLEOTIDE SEQUENCE [LARGE SCALE GENOMIC DNA]</scope>
    <source>
        <strain evidence="3 4">HSLHS9</strain>
    </source>
</reference>
<protein>
    <submittedName>
        <fullName evidence="3">CPBP family intramembrane metalloprotease</fullName>
    </submittedName>
</protein>
<dbReference type="InterPro" id="IPR052710">
    <property type="entry name" value="CAAX_protease"/>
</dbReference>
<keyword evidence="3" id="KW-0645">Protease</keyword>
<feature type="transmembrane region" description="Helical" evidence="1">
    <location>
        <begin position="43"/>
        <end position="65"/>
    </location>
</feature>
<name>A0A5C8ZTJ1_9GAMM</name>
<dbReference type="GO" id="GO:0004175">
    <property type="term" value="F:endopeptidase activity"/>
    <property type="evidence" value="ECO:0007669"/>
    <property type="project" value="UniProtKB-ARBA"/>
</dbReference>
<feature type="transmembrane region" description="Helical" evidence="1">
    <location>
        <begin position="163"/>
        <end position="182"/>
    </location>
</feature>
<feature type="transmembrane region" description="Helical" evidence="1">
    <location>
        <begin position="77"/>
        <end position="98"/>
    </location>
</feature>
<keyword evidence="1" id="KW-0812">Transmembrane</keyword>
<gene>
    <name evidence="3" type="ORF">FV139_17520</name>
</gene>
<feature type="transmembrane region" description="Helical" evidence="1">
    <location>
        <begin position="138"/>
        <end position="157"/>
    </location>
</feature>
<keyword evidence="1" id="KW-0472">Membrane</keyword>
<keyword evidence="4" id="KW-1185">Reference proteome</keyword>
<dbReference type="AlphaFoldDB" id="A0A5C8ZTJ1"/>
<accession>A0A5C8ZTJ1</accession>
<dbReference type="EMBL" id="VRZA01000007">
    <property type="protein sequence ID" value="TXS90777.1"/>
    <property type="molecule type" value="Genomic_DNA"/>
</dbReference>
<feature type="transmembrane region" description="Helical" evidence="1">
    <location>
        <begin position="7"/>
        <end position="31"/>
    </location>
</feature>
<dbReference type="GO" id="GO:0080120">
    <property type="term" value="P:CAAX-box protein maturation"/>
    <property type="evidence" value="ECO:0007669"/>
    <property type="project" value="UniProtKB-ARBA"/>
</dbReference>
<evidence type="ECO:0000313" key="4">
    <source>
        <dbReference type="Proteomes" id="UP000321039"/>
    </source>
</evidence>